<proteinExistence type="inferred from homology"/>
<evidence type="ECO:0000256" key="1">
    <source>
        <dbReference type="ARBA" id="ARBA00007749"/>
    </source>
</evidence>
<protein>
    <submittedName>
        <fullName evidence="6">Glyoxylase-like metal-dependent hydrolase (Beta-lactamase superfamily II)</fullName>
    </submittedName>
</protein>
<keyword evidence="3 6" id="KW-0378">Hydrolase</keyword>
<comment type="caution">
    <text evidence="6">The sequence shown here is derived from an EMBL/GenBank/DDBJ whole genome shotgun (WGS) entry which is preliminary data.</text>
</comment>
<evidence type="ECO:0000256" key="2">
    <source>
        <dbReference type="ARBA" id="ARBA00022723"/>
    </source>
</evidence>
<sequence>MTNHSLHVGQYDVTLLLDGLFEAPADVLIHADGDVARQHAIANWGKPTLRVDVNCFLLRGPAGVFLVDAGTGTSWGPKYGHARAALRDVGVSPDEIRGVLLTHIHGDHALGLFDGDEAYFPHADVFVSERDMAFFTDPAEREALPEARRGGFKIAEQLLRVYGPRIRRIGAGEVLPGIEMHPLPGHTPGHIGYLLRGNDRSLLLWGDTLHLGDLQPGDPKIGLAYDLGPAQAVGTRMAALEDAAREGWIVAGGHITGFGRVVRETPGYRLLPV</sequence>
<dbReference type="Pfam" id="PF00753">
    <property type="entry name" value="Lactamase_B"/>
    <property type="match status" value="1"/>
</dbReference>
<reference evidence="6 7" key="1">
    <citation type="submission" date="2020-08" db="EMBL/GenBank/DDBJ databases">
        <title>Genomic Encyclopedia of Type Strains, Phase IV (KMG-V): Genome sequencing to study the core and pangenomes of soil and plant-associated prokaryotes.</title>
        <authorList>
            <person name="Whitman W."/>
        </authorList>
    </citation>
    <scope>NUCLEOTIDE SEQUENCE [LARGE SCALE GENOMIC DNA]</scope>
    <source>
        <strain evidence="6 7">SEMIA 4060</strain>
    </source>
</reference>
<dbReference type="CDD" id="cd07720">
    <property type="entry name" value="OPHC2-like_MBL-fold"/>
    <property type="match status" value="1"/>
</dbReference>
<evidence type="ECO:0000256" key="4">
    <source>
        <dbReference type="ARBA" id="ARBA00022833"/>
    </source>
</evidence>
<dbReference type="PANTHER" id="PTHR42978">
    <property type="entry name" value="QUORUM-QUENCHING LACTONASE YTNP-RELATED-RELATED"/>
    <property type="match status" value="1"/>
</dbReference>
<evidence type="ECO:0000256" key="3">
    <source>
        <dbReference type="ARBA" id="ARBA00022801"/>
    </source>
</evidence>
<dbReference type="SMART" id="SM00849">
    <property type="entry name" value="Lactamase_B"/>
    <property type="match status" value="1"/>
</dbReference>
<keyword evidence="4" id="KW-0862">Zinc</keyword>
<gene>
    <name evidence="6" type="ORF">GGD46_002820</name>
</gene>
<dbReference type="SUPFAM" id="SSF56281">
    <property type="entry name" value="Metallo-hydrolase/oxidoreductase"/>
    <property type="match status" value="1"/>
</dbReference>
<evidence type="ECO:0000313" key="6">
    <source>
        <dbReference type="EMBL" id="MBB6485532.1"/>
    </source>
</evidence>
<dbReference type="GO" id="GO:0016787">
    <property type="term" value="F:hydrolase activity"/>
    <property type="evidence" value="ECO:0007669"/>
    <property type="project" value="UniProtKB-KW"/>
</dbReference>
<keyword evidence="2" id="KW-0479">Metal-binding</keyword>
<accession>A0A7X0IRP7</accession>
<dbReference type="Proteomes" id="UP000565576">
    <property type="component" value="Unassembled WGS sequence"/>
</dbReference>
<evidence type="ECO:0000259" key="5">
    <source>
        <dbReference type="SMART" id="SM00849"/>
    </source>
</evidence>
<name>A0A7X0IRP7_9HYPH</name>
<dbReference type="InterPro" id="IPR036866">
    <property type="entry name" value="RibonucZ/Hydroxyglut_hydro"/>
</dbReference>
<dbReference type="InterPro" id="IPR001279">
    <property type="entry name" value="Metallo-B-lactamas"/>
</dbReference>
<dbReference type="AlphaFoldDB" id="A0A7X0IRP7"/>
<dbReference type="RefSeq" id="WP_184704686.1">
    <property type="nucleotide sequence ID" value="NZ_JACHBG010000005.1"/>
</dbReference>
<evidence type="ECO:0000313" key="7">
    <source>
        <dbReference type="Proteomes" id="UP000565576"/>
    </source>
</evidence>
<dbReference type="GO" id="GO:0046872">
    <property type="term" value="F:metal ion binding"/>
    <property type="evidence" value="ECO:0007669"/>
    <property type="project" value="UniProtKB-KW"/>
</dbReference>
<organism evidence="6 7">
    <name type="scientific">Rhizobium lusitanum</name>
    <dbReference type="NCBI Taxonomy" id="293958"/>
    <lineage>
        <taxon>Bacteria</taxon>
        <taxon>Pseudomonadati</taxon>
        <taxon>Pseudomonadota</taxon>
        <taxon>Alphaproteobacteria</taxon>
        <taxon>Hyphomicrobiales</taxon>
        <taxon>Rhizobiaceae</taxon>
        <taxon>Rhizobium/Agrobacterium group</taxon>
        <taxon>Rhizobium</taxon>
    </lineage>
</organism>
<dbReference type="Gene3D" id="3.60.15.10">
    <property type="entry name" value="Ribonuclease Z/Hydroxyacylglutathione hydrolase-like"/>
    <property type="match status" value="1"/>
</dbReference>
<feature type="domain" description="Metallo-beta-lactamase" evidence="5">
    <location>
        <begin position="52"/>
        <end position="254"/>
    </location>
</feature>
<comment type="similarity">
    <text evidence="1">Belongs to the metallo-beta-lactamase superfamily.</text>
</comment>
<dbReference type="EMBL" id="JACHBG010000005">
    <property type="protein sequence ID" value="MBB6485532.1"/>
    <property type="molecule type" value="Genomic_DNA"/>
</dbReference>
<dbReference type="InterPro" id="IPR051013">
    <property type="entry name" value="MBL_superfamily_lactonases"/>
</dbReference>